<organism evidence="3 4">
    <name type="scientific">Aquabacterium lacunae</name>
    <dbReference type="NCBI Taxonomy" id="2528630"/>
    <lineage>
        <taxon>Bacteria</taxon>
        <taxon>Pseudomonadati</taxon>
        <taxon>Pseudomonadota</taxon>
        <taxon>Betaproteobacteria</taxon>
        <taxon>Burkholderiales</taxon>
        <taxon>Aquabacterium</taxon>
    </lineage>
</organism>
<reference evidence="3 4" key="1">
    <citation type="submission" date="2019-02" db="EMBL/GenBank/DDBJ databases">
        <title>Aquabacterium sp. strain KMB7.</title>
        <authorList>
            <person name="Chen W.-M."/>
        </authorList>
    </citation>
    <scope>NUCLEOTIDE SEQUENCE [LARGE SCALE GENOMIC DNA]</scope>
    <source>
        <strain evidence="3 4">KMB7</strain>
    </source>
</reference>
<feature type="region of interest" description="Disordered" evidence="1">
    <location>
        <begin position="83"/>
        <end position="115"/>
    </location>
</feature>
<feature type="signal peptide" evidence="2">
    <location>
        <begin position="1"/>
        <end position="21"/>
    </location>
</feature>
<evidence type="ECO:0000256" key="2">
    <source>
        <dbReference type="SAM" id="SignalP"/>
    </source>
</evidence>
<name>A0A4Q9GYX1_9BURK</name>
<keyword evidence="2" id="KW-0732">Signal</keyword>
<evidence type="ECO:0000256" key="1">
    <source>
        <dbReference type="SAM" id="MobiDB-lite"/>
    </source>
</evidence>
<sequence>MLRLTTLVLILANAGFFAWHAGWLGTATAGPGETQRNPERLKQQVNPEQLIVLKHSAPSDATASANAAAPTAGASTASATSTASSAATAERNGAASAPSLDVASPGDTNGQCVEAGPFTQDEQRQANAMLSRILKPGQWGVQSVAVPGLWLVYMGPYPDDESLERKEAELRRIRNLPFEEVRSPATLARGLSLGKFTEERQANAALETLRLRGIRTARVVNARPAMELQVLRASAVDLTQKAQLQKLPLPAGKGFIDCNG</sequence>
<evidence type="ECO:0000313" key="4">
    <source>
        <dbReference type="Proteomes" id="UP000292120"/>
    </source>
</evidence>
<proteinExistence type="predicted"/>
<evidence type="ECO:0000313" key="3">
    <source>
        <dbReference type="EMBL" id="TBO31244.1"/>
    </source>
</evidence>
<accession>A0A4Q9GYX1</accession>
<dbReference type="AlphaFoldDB" id="A0A4Q9GYX1"/>
<evidence type="ECO:0008006" key="5">
    <source>
        <dbReference type="Google" id="ProtNLM"/>
    </source>
</evidence>
<keyword evidence="4" id="KW-1185">Reference proteome</keyword>
<feature type="chain" id="PRO_5020202989" description="SPOR domain-containing protein" evidence="2">
    <location>
        <begin position="22"/>
        <end position="260"/>
    </location>
</feature>
<protein>
    <recommendedName>
        <fullName evidence="5">SPOR domain-containing protein</fullName>
    </recommendedName>
</protein>
<gene>
    <name evidence="3" type="ORF">EYS42_08330</name>
</gene>
<dbReference type="EMBL" id="SIXI01000003">
    <property type="protein sequence ID" value="TBO31244.1"/>
    <property type="molecule type" value="Genomic_DNA"/>
</dbReference>
<comment type="caution">
    <text evidence="3">The sequence shown here is derived from an EMBL/GenBank/DDBJ whole genome shotgun (WGS) entry which is preliminary data.</text>
</comment>
<dbReference type="OrthoDB" id="9153162at2"/>
<dbReference type="Proteomes" id="UP000292120">
    <property type="component" value="Unassembled WGS sequence"/>
</dbReference>
<dbReference type="RefSeq" id="WP_130967699.1">
    <property type="nucleotide sequence ID" value="NZ_SIXI01000003.1"/>
</dbReference>